<dbReference type="CDD" id="cd09633">
    <property type="entry name" value="Deltex_C"/>
    <property type="match status" value="1"/>
</dbReference>
<feature type="region of interest" description="Disordered" evidence="10">
    <location>
        <begin position="235"/>
        <end position="293"/>
    </location>
</feature>
<organism evidence="12 13">
    <name type="scientific">Aldrovandia affinis</name>
    <dbReference type="NCBI Taxonomy" id="143900"/>
    <lineage>
        <taxon>Eukaryota</taxon>
        <taxon>Metazoa</taxon>
        <taxon>Chordata</taxon>
        <taxon>Craniata</taxon>
        <taxon>Vertebrata</taxon>
        <taxon>Euteleostomi</taxon>
        <taxon>Actinopterygii</taxon>
        <taxon>Neopterygii</taxon>
        <taxon>Teleostei</taxon>
        <taxon>Notacanthiformes</taxon>
        <taxon>Halosauridae</taxon>
        <taxon>Aldrovandia</taxon>
    </lineage>
</organism>
<keyword evidence="6 8" id="KW-0863">Zinc-finger</keyword>
<dbReference type="Proteomes" id="UP001221898">
    <property type="component" value="Unassembled WGS sequence"/>
</dbReference>
<dbReference type="GO" id="GO:0008270">
    <property type="term" value="F:zinc ion binding"/>
    <property type="evidence" value="ECO:0007669"/>
    <property type="project" value="UniProtKB-KW"/>
</dbReference>
<dbReference type="InterPro" id="IPR039399">
    <property type="entry name" value="Deltex_C_sf"/>
</dbReference>
<dbReference type="Gene3D" id="3.30.40.10">
    <property type="entry name" value="Zinc/RING finger domain, C3HC4 (zinc finger)"/>
    <property type="match status" value="1"/>
</dbReference>
<sequence length="803" mass="89157">MKNDIWIEITQNVNATGSGQMRTVEQVKLRWKNLKAKATKDHAEAKKNQTGNKPFKRLANFRLRKTFDFSHAGRDLSDSVQNWPEGRAEKSEDISMSEYIPNGNNGETPMDVAFTATAEPRTVATVTAGPQGAKGAKAPIEGEEVHMDTSCESMSFMVDWHDVGPHVVPQRRAAVLEKGLQTLINKKMSNAECHLERPWDGEQPGKLIIKPSSAMKELGQSEEVMLKEYNKSVTVQLSPSHAPGRGQNTNMSGGVPIEVPSSEMEKRNREQQASGQNGMALNAGNGSTVSSQEDAQMLNEPLIVPVLHYWHITNAYSKEVDEIKSNNGIGIQGQVSVSVVAPMHKGSVKRARDEFINLVQKLEITSFTIPFTKQNQGKIMELLMEIQREDTKLVLNVSSKGCQLSGSKESLDRVQRRLIFDGITLSLPQLGPEGALYKTLEMDLQDPLVKEGLSMHLVHWDFIKTMFIKQMMAIQHKYEVDFTPEAAGEEVKVRAVPSRDQRFPLPCHALKALEQLYQRVATDMLSCPLENPTDTNVDRIKNAFKEIRGRYPFVSTGGETSRPWTLIGLAGPLWAAVKEMESILGEPVFSEKAKLQLKCQEFSAATPDGAIGGQAQAPADEEENCPICMDTFKEKKTLKCKHEFCSDCIGMSIKTMGPCCPVCKEMFGKLEGNQPDGNMKCRRIATKLPGFPCGTIEIDYSIYGGIQTERHPNPGRPFYTTQRTAYLPDNSEGNAVLDLLKRAFDQKLIFTVGTSSTTGAEDQVTWNDIHHKTNIHGGPQSYGYPDPGYLKRVKEELKAKGIE</sequence>
<evidence type="ECO:0000259" key="11">
    <source>
        <dbReference type="PROSITE" id="PS50089"/>
    </source>
</evidence>
<evidence type="ECO:0000313" key="13">
    <source>
        <dbReference type="Proteomes" id="UP001221898"/>
    </source>
</evidence>
<dbReference type="Pfam" id="PF18102">
    <property type="entry name" value="DTC"/>
    <property type="match status" value="1"/>
</dbReference>
<evidence type="ECO:0000256" key="5">
    <source>
        <dbReference type="ARBA" id="ARBA00022723"/>
    </source>
</evidence>
<keyword evidence="5 9" id="KW-0479">Metal-binding</keyword>
<dbReference type="InterPro" id="IPR039398">
    <property type="entry name" value="Deltex_fam"/>
</dbReference>
<keyword evidence="7 9" id="KW-0862">Zinc</keyword>
<dbReference type="GO" id="GO:0016567">
    <property type="term" value="P:protein ubiquitination"/>
    <property type="evidence" value="ECO:0007669"/>
    <property type="project" value="UniProtKB-UniRule"/>
</dbReference>
<evidence type="ECO:0000313" key="12">
    <source>
        <dbReference type="EMBL" id="KAJ8403982.1"/>
    </source>
</evidence>
<accession>A0AAD7SJW5</accession>
<dbReference type="Pfam" id="PF13873">
    <property type="entry name" value="Myb_DNA-bind_5"/>
    <property type="match status" value="1"/>
</dbReference>
<dbReference type="GO" id="GO:0061630">
    <property type="term" value="F:ubiquitin protein ligase activity"/>
    <property type="evidence" value="ECO:0007669"/>
    <property type="project" value="UniProtKB-UniRule"/>
</dbReference>
<gene>
    <name evidence="12" type="ORF">AAFF_G00343320</name>
</gene>
<dbReference type="GO" id="GO:0007219">
    <property type="term" value="P:Notch signaling pathway"/>
    <property type="evidence" value="ECO:0007669"/>
    <property type="project" value="InterPro"/>
</dbReference>
<keyword evidence="9" id="KW-0963">Cytoplasm</keyword>
<feature type="compositionally biased region" description="Polar residues" evidence="10">
    <location>
        <begin position="271"/>
        <end position="293"/>
    </location>
</feature>
<comment type="caution">
    <text evidence="12">The sequence shown here is derived from an EMBL/GenBank/DDBJ whole genome shotgun (WGS) entry which is preliminary data.</text>
</comment>
<dbReference type="InterPro" id="IPR013083">
    <property type="entry name" value="Znf_RING/FYVE/PHD"/>
</dbReference>
<proteinExistence type="inferred from homology"/>
<evidence type="ECO:0000256" key="2">
    <source>
        <dbReference type="ARBA" id="ARBA00004906"/>
    </source>
</evidence>
<evidence type="ECO:0000256" key="9">
    <source>
        <dbReference type="RuleBase" id="RU367105"/>
    </source>
</evidence>
<dbReference type="PROSITE" id="PS50089">
    <property type="entry name" value="ZF_RING_2"/>
    <property type="match status" value="1"/>
</dbReference>
<evidence type="ECO:0000256" key="10">
    <source>
        <dbReference type="SAM" id="MobiDB-lite"/>
    </source>
</evidence>
<dbReference type="PANTHER" id="PTHR12622">
    <property type="entry name" value="DELTEX-RELATED"/>
    <property type="match status" value="1"/>
</dbReference>
<dbReference type="GO" id="GO:0005737">
    <property type="term" value="C:cytoplasm"/>
    <property type="evidence" value="ECO:0007669"/>
    <property type="project" value="UniProtKB-SubCell"/>
</dbReference>
<dbReference type="AlphaFoldDB" id="A0AAD7SJW5"/>
<dbReference type="SUPFAM" id="SSF57850">
    <property type="entry name" value="RING/U-box"/>
    <property type="match status" value="1"/>
</dbReference>
<dbReference type="EC" id="2.3.2.27" evidence="9"/>
<name>A0AAD7SJW5_9TELE</name>
<protein>
    <recommendedName>
        <fullName evidence="9">E3 ubiquitin-protein ligase</fullName>
        <ecNumber evidence="9">2.3.2.27</ecNumber>
    </recommendedName>
</protein>
<dbReference type="Gene3D" id="3.30.390.130">
    <property type="match status" value="1"/>
</dbReference>
<comment type="catalytic activity">
    <reaction evidence="1 9">
        <text>S-ubiquitinyl-[E2 ubiquitin-conjugating enzyme]-L-cysteine + [acceptor protein]-L-lysine = [E2 ubiquitin-conjugating enzyme]-L-cysteine + N(6)-ubiquitinyl-[acceptor protein]-L-lysine.</text>
        <dbReference type="EC" id="2.3.2.27"/>
    </reaction>
</comment>
<dbReference type="SMART" id="SM00184">
    <property type="entry name" value="RING"/>
    <property type="match status" value="1"/>
</dbReference>
<feature type="domain" description="RING-type" evidence="11">
    <location>
        <begin position="625"/>
        <end position="664"/>
    </location>
</feature>
<dbReference type="InterPro" id="IPR017907">
    <property type="entry name" value="Znf_RING_CS"/>
</dbReference>
<dbReference type="Pfam" id="PF00097">
    <property type="entry name" value="zf-C3HC4"/>
    <property type="match status" value="1"/>
</dbReference>
<keyword evidence="4 9" id="KW-0808">Transferase</keyword>
<evidence type="ECO:0000256" key="1">
    <source>
        <dbReference type="ARBA" id="ARBA00000900"/>
    </source>
</evidence>
<dbReference type="InterPro" id="IPR018957">
    <property type="entry name" value="Znf_C3HC4_RING-type"/>
</dbReference>
<comment type="subcellular location">
    <subcellularLocation>
        <location evidence="9">Cytoplasm</location>
    </subcellularLocation>
</comment>
<dbReference type="InterPro" id="IPR001841">
    <property type="entry name" value="Znf_RING"/>
</dbReference>
<evidence type="ECO:0000256" key="7">
    <source>
        <dbReference type="ARBA" id="ARBA00022833"/>
    </source>
</evidence>
<comment type="similarity">
    <text evidence="3 9">Belongs to the Deltex family.</text>
</comment>
<dbReference type="EMBL" id="JAINUG010000055">
    <property type="protein sequence ID" value="KAJ8403982.1"/>
    <property type="molecule type" value="Genomic_DNA"/>
</dbReference>
<comment type="pathway">
    <text evidence="2 9">Protein modification; protein ubiquitination.</text>
</comment>
<evidence type="ECO:0000256" key="3">
    <source>
        <dbReference type="ARBA" id="ARBA00009413"/>
    </source>
</evidence>
<dbReference type="InterPro" id="IPR028002">
    <property type="entry name" value="Myb_DNA-bind_5"/>
</dbReference>
<evidence type="ECO:0000256" key="8">
    <source>
        <dbReference type="PROSITE-ProRule" id="PRU00175"/>
    </source>
</evidence>
<reference evidence="12" key="1">
    <citation type="journal article" date="2023" name="Science">
        <title>Genome structures resolve the early diversification of teleost fishes.</title>
        <authorList>
            <person name="Parey E."/>
            <person name="Louis A."/>
            <person name="Montfort J."/>
            <person name="Bouchez O."/>
            <person name="Roques C."/>
            <person name="Iampietro C."/>
            <person name="Lluch J."/>
            <person name="Castinel A."/>
            <person name="Donnadieu C."/>
            <person name="Desvignes T."/>
            <person name="Floi Bucao C."/>
            <person name="Jouanno E."/>
            <person name="Wen M."/>
            <person name="Mejri S."/>
            <person name="Dirks R."/>
            <person name="Jansen H."/>
            <person name="Henkel C."/>
            <person name="Chen W.J."/>
            <person name="Zahm M."/>
            <person name="Cabau C."/>
            <person name="Klopp C."/>
            <person name="Thompson A.W."/>
            <person name="Robinson-Rechavi M."/>
            <person name="Braasch I."/>
            <person name="Lecointre G."/>
            <person name="Bobe J."/>
            <person name="Postlethwait J.H."/>
            <person name="Berthelot C."/>
            <person name="Roest Crollius H."/>
            <person name="Guiguen Y."/>
        </authorList>
    </citation>
    <scope>NUCLEOTIDE SEQUENCE</scope>
    <source>
        <strain evidence="12">NC1722</strain>
    </source>
</reference>
<dbReference type="PROSITE" id="PS00518">
    <property type="entry name" value="ZF_RING_1"/>
    <property type="match status" value="1"/>
</dbReference>
<keyword evidence="13" id="KW-1185">Reference proteome</keyword>
<evidence type="ECO:0000256" key="6">
    <source>
        <dbReference type="ARBA" id="ARBA00022771"/>
    </source>
</evidence>
<dbReference type="InterPro" id="IPR039396">
    <property type="entry name" value="Deltex_C"/>
</dbReference>
<evidence type="ECO:0000256" key="4">
    <source>
        <dbReference type="ARBA" id="ARBA00022679"/>
    </source>
</evidence>